<organism evidence="5 6">
    <name type="scientific">Tetraodon nigroviridis</name>
    <name type="common">Spotted green pufferfish</name>
    <name type="synonym">Chelonodon nigroviridis</name>
    <dbReference type="NCBI Taxonomy" id="99883"/>
    <lineage>
        <taxon>Eukaryota</taxon>
        <taxon>Metazoa</taxon>
        <taxon>Chordata</taxon>
        <taxon>Craniata</taxon>
        <taxon>Vertebrata</taxon>
        <taxon>Euteleostomi</taxon>
        <taxon>Actinopterygii</taxon>
        <taxon>Neopterygii</taxon>
        <taxon>Teleostei</taxon>
        <taxon>Neoteleostei</taxon>
        <taxon>Acanthomorphata</taxon>
        <taxon>Eupercaria</taxon>
        <taxon>Tetraodontiformes</taxon>
        <taxon>Tetradontoidea</taxon>
        <taxon>Tetraodontidae</taxon>
        <taxon>Tetraodon</taxon>
    </lineage>
</organism>
<dbReference type="Proteomes" id="UP000007303">
    <property type="component" value="Unassembled WGS sequence"/>
</dbReference>
<feature type="region of interest" description="Disordered" evidence="4">
    <location>
        <begin position="1511"/>
        <end position="1530"/>
    </location>
</feature>
<dbReference type="InParanoid" id="H3CA84"/>
<evidence type="ECO:0000256" key="1">
    <source>
        <dbReference type="ARBA" id="ARBA00008304"/>
    </source>
</evidence>
<feature type="region of interest" description="Disordered" evidence="4">
    <location>
        <begin position="1632"/>
        <end position="1655"/>
    </location>
</feature>
<dbReference type="Pfam" id="PF20210">
    <property type="entry name" value="Laa1_Sip1_HTR5"/>
    <property type="match status" value="1"/>
</dbReference>
<comment type="similarity">
    <text evidence="1">Belongs to the HEATR5 family.</text>
</comment>
<proteinExistence type="inferred from homology"/>
<keyword evidence="2" id="KW-0677">Repeat</keyword>
<keyword evidence="6" id="KW-1185">Reference proteome</keyword>
<dbReference type="Ensembl" id="ENSTNIT00000005302.1">
    <property type="protein sequence ID" value="ENSTNIP00000005156.1"/>
    <property type="gene ID" value="ENSTNIG00000002604.1"/>
</dbReference>
<dbReference type="SUPFAM" id="SSF48371">
    <property type="entry name" value="ARM repeat"/>
    <property type="match status" value="2"/>
</dbReference>
<dbReference type="PANTHER" id="PTHR21663:SF1">
    <property type="entry name" value="HEAT REPEAT-CONTAINING PROTEIN 5A"/>
    <property type="match status" value="1"/>
</dbReference>
<dbReference type="OMA" id="ETNSICI"/>
<evidence type="ECO:0000313" key="5">
    <source>
        <dbReference type="Ensembl" id="ENSTNIP00000005156.1"/>
    </source>
</evidence>
<dbReference type="InterPro" id="IPR040108">
    <property type="entry name" value="Laa1/Sip1/HEATR5"/>
</dbReference>
<name>H3CA84_TETNG</name>
<dbReference type="InterPro" id="IPR016024">
    <property type="entry name" value="ARM-type_fold"/>
</dbReference>
<dbReference type="Gene3D" id="1.25.10.10">
    <property type="entry name" value="Leucine-rich Repeat Variant"/>
    <property type="match status" value="2"/>
</dbReference>
<evidence type="ECO:0000256" key="4">
    <source>
        <dbReference type="SAM" id="MobiDB-lite"/>
    </source>
</evidence>
<evidence type="ECO:0000313" key="6">
    <source>
        <dbReference type="Proteomes" id="UP000007303"/>
    </source>
</evidence>
<dbReference type="HOGENOM" id="CLU_000652_0_0_1"/>
<sequence length="2029" mass="217887">MERSHGLLLDEQRCGQLGDQHRAQFTFEWLTRLKKLLPAADRADIQQNQHRLLQQLSNVLTGSPGPPTRWLLAHCLAMVYHLGDPLPSSLLVERCNDIIRSKDDSPSSLPTRLAAVACLGSLFEQLGRFLLGSFRDVVSNLLRNMKSAESQGRYETMLSLEKVLRGLGATAVPCHRDIYKVARTCLTDRSLAVRCAAAKCLLELQREAVFLWTSELENISTLCFRAFEGSNHNVRVAVAELLGTLLAAAVQPLQPAAGSRLSGRSQSSLKAAMDLLSGGFLRGGAGFLRASGDMLKGTSSVGKEVRVGVAQTYVALVCSLGGSWLEGNFLAFLDLLLELPSSSRATQTAADAALTRRCVCFILRSSLTALPGEKAQVSAATQLALTAAAQQRVFESALTGGNVEARGSCLDAAASPHALVCCLQELGALLLRLGATASSLLTDGSTALLDTLLSFLLHPTASVSLAAAWSLRCVAVAMPSQGSPLLEHCCQRLLALKSAPEAVLGYGAAVAALVSAVQHCPLGIPHSKSSLVLALAEDLLRSASQNSRISLQRTRAGWLLICSFITSGAAVVKLHLPRLLLLWRCVFPASLREQEMELQRGDYFTWQVTLEGRAGALCAMRKLQLHCPQLVTDDAISRLFTPLACAVTLLAKLPALLSSHGASLQSVWLLYRLRVYELLALLPPPTYRESFGLLMNQLVLDVSAQDNLNQVCSELTLLLPLCHRDDLLLVGPAPCATDHIDEQLHGCGGVGGASLDNDAFSLCDSSSEVPAPAAPPVSLTAAAVQLFGVVFPHVICAQRVKILEQFVETVNKVKGQRHQTAQTHVCAALCSLLKLQGQVGGSLGPEELRAPAAALLLAALENGSPLLRCVAAEGLARLVQVVADPGFTISASLLCFDRLKTARDAASRSGYALALGALQRYTGGISSTQHLNTCLGVLFTLSQDHTSPEVQTWALHSLALIIDLSGALFRARAESTFALVLGLLLSAPPTHPEVHHSLGRCLHALITCLGPDLQGSGDGVSALRSSALVGCEVMQSIPDRLVQSRSISCLQQLHLFCPSQLDLSSLVPALCANLCSSFLSLRRAVVACLQQLVQREAQEVSQQAVALVKERPRRDTSQLEVTLKEAGLEGALFALLDQEAEPGLRRSIQEILIHMMASSSTSGKLGHWLKLCKDVLSASTDCRVSVEVRQEYAEADGGRDDDWSALEARPEPAGPFRALRWSTRCFAMECVCGIMAQCEGGDPAHFSMALAQERRLHGSAADFLVLHLGDLVRMAFMSATDHSDHLQLAGLQTLLVIIRCFSSVPEPEFPGHVILEQFQANGGGEKVGAALRPAFNADAPPDVTVKACQVCSAWITSGVVSDFRDLRRVYQLLTTSLAKVQAEKSTWSQLFNEATATMEALAVLKAWAEVYIAAVERSRSEDNSHLLRLVQSDLPTLSRLWLAVLQDHALLTLGQEEASPLAGTGGSFYTAETVNQARAHYGSAWAPILHATSLWLHGNGFVASDDAPANLSRPATPTSMGRTSSVGGAKSPEDINADRLHLILGISVEFLCSPHSEDQMENICSCLRALQALLDVAWPRARMGMDQVLSVELLSVLHRLMVTREAACIQRSVLELLQQVVSAAQEHIREKRHSAEVDDGAAEKETLPEFGEGRETGGLVPGRSLVFGALELCFCVLVRKLPQLSPKLAGGPRGRGAPVRSLSQEDCQLVSLALCILSELPSICSPQGSVSILPTVLHLVLGVLRELVHRPANTKVQSPPDCLVQAVLQALKVLVTCPLSRQEKSRGAWRLLLRSALSTLLGLWEPGEHAVDQASLLTALTVFLQSAGVDVCGAEPLHTLCLQRFLAAMDAKEPQVVTGCFQLMTSVFQAPPAVAVPYIRALGPPLLRFLQKVERSRPQSPEDLRGVLEGLRALEALVQAAEESHRPQLVAILLQLLISFLLDENALGSAPTASRLLHEAALKDLMRLGPAHSCVFRSLVASSPHSKSRLEAAIRGNQEALNTKPGSDKATTRKSAMSPPSIMLKTNFL</sequence>
<reference evidence="5" key="2">
    <citation type="submission" date="2025-08" db="UniProtKB">
        <authorList>
            <consortium name="Ensembl"/>
        </authorList>
    </citation>
    <scope>IDENTIFICATION</scope>
</reference>
<dbReference type="GO" id="GO:0030139">
    <property type="term" value="C:endocytic vesicle"/>
    <property type="evidence" value="ECO:0007669"/>
    <property type="project" value="TreeGrafter"/>
</dbReference>
<dbReference type="PANTHER" id="PTHR21663">
    <property type="entry name" value="HYPOTHETICAL HEAT DOMAIN-CONTAINING"/>
    <property type="match status" value="1"/>
</dbReference>
<dbReference type="FunCoup" id="H3CA84">
    <property type="interactions" value="1576"/>
</dbReference>
<reference evidence="5" key="3">
    <citation type="submission" date="2025-09" db="UniProtKB">
        <authorList>
            <consortium name="Ensembl"/>
        </authorList>
    </citation>
    <scope>IDENTIFICATION</scope>
</reference>
<dbReference type="GO" id="GO:0005829">
    <property type="term" value="C:cytosol"/>
    <property type="evidence" value="ECO:0007669"/>
    <property type="project" value="GOC"/>
</dbReference>
<dbReference type="STRING" id="99883.ENSTNIP00000005156"/>
<reference evidence="6" key="1">
    <citation type="journal article" date="2004" name="Nature">
        <title>Genome duplication in the teleost fish Tetraodon nigroviridis reveals the early vertebrate proto-karyotype.</title>
        <authorList>
            <person name="Jaillon O."/>
            <person name="Aury J.-M."/>
            <person name="Brunet F."/>
            <person name="Petit J.-L."/>
            <person name="Stange-Thomann N."/>
            <person name="Mauceli E."/>
            <person name="Bouneau L."/>
            <person name="Fischer C."/>
            <person name="Ozouf-Costaz C."/>
            <person name="Bernot A."/>
            <person name="Nicaud S."/>
            <person name="Jaffe D."/>
            <person name="Fisher S."/>
            <person name="Lutfalla G."/>
            <person name="Dossat C."/>
            <person name="Segurens B."/>
            <person name="Dasilva C."/>
            <person name="Salanoubat M."/>
            <person name="Levy M."/>
            <person name="Boudet N."/>
            <person name="Castellano S."/>
            <person name="Anthouard V."/>
            <person name="Jubin C."/>
            <person name="Castelli V."/>
            <person name="Katinka M."/>
            <person name="Vacherie B."/>
            <person name="Biemont C."/>
            <person name="Skalli Z."/>
            <person name="Cattolico L."/>
            <person name="Poulain J."/>
            <person name="De Berardinis V."/>
            <person name="Cruaud C."/>
            <person name="Duprat S."/>
            <person name="Brottier P."/>
            <person name="Coutanceau J.-P."/>
            <person name="Gouzy J."/>
            <person name="Parra G."/>
            <person name="Lardier G."/>
            <person name="Chapple C."/>
            <person name="McKernan K.J."/>
            <person name="McEwan P."/>
            <person name="Bosak S."/>
            <person name="Kellis M."/>
            <person name="Volff J.-N."/>
            <person name="Guigo R."/>
            <person name="Zody M.C."/>
            <person name="Mesirov J."/>
            <person name="Lindblad-Toh K."/>
            <person name="Birren B."/>
            <person name="Nusbaum C."/>
            <person name="Kahn D."/>
            <person name="Robinson-Rechavi M."/>
            <person name="Laudet V."/>
            <person name="Schachter V."/>
            <person name="Quetier F."/>
            <person name="Saurin W."/>
            <person name="Scarpelli C."/>
            <person name="Wincker P."/>
            <person name="Lander E.S."/>
            <person name="Weissenbach J."/>
            <person name="Roest Crollius H."/>
        </authorList>
    </citation>
    <scope>NUCLEOTIDE SEQUENCE [LARGE SCALE GENOMIC DNA]</scope>
</reference>
<dbReference type="GeneTree" id="ENSGT00390000006205"/>
<dbReference type="GO" id="GO:0006897">
    <property type="term" value="P:endocytosis"/>
    <property type="evidence" value="ECO:0007669"/>
    <property type="project" value="TreeGrafter"/>
</dbReference>
<dbReference type="GO" id="GO:0042147">
    <property type="term" value="P:retrograde transport, endosome to Golgi"/>
    <property type="evidence" value="ECO:0007669"/>
    <property type="project" value="TreeGrafter"/>
</dbReference>
<accession>H3CA84</accession>
<dbReference type="GO" id="GO:0008104">
    <property type="term" value="P:intracellular protein localization"/>
    <property type="evidence" value="ECO:0007669"/>
    <property type="project" value="TreeGrafter"/>
</dbReference>
<dbReference type="Pfam" id="PF25468">
    <property type="entry name" value="HEAT_HEATR5A"/>
    <property type="match status" value="1"/>
</dbReference>
<dbReference type="FunFam" id="1.25.10.10:FF:000098">
    <property type="entry name" value="HEAT repeat-containing protein 5A isoform X2"/>
    <property type="match status" value="1"/>
</dbReference>
<feature type="compositionally biased region" description="Polar residues" evidence="4">
    <location>
        <begin position="1513"/>
        <end position="1526"/>
    </location>
</feature>
<dbReference type="GO" id="GO:0016020">
    <property type="term" value="C:membrane"/>
    <property type="evidence" value="ECO:0007669"/>
    <property type="project" value="TreeGrafter"/>
</dbReference>
<dbReference type="InterPro" id="IPR011989">
    <property type="entry name" value="ARM-like"/>
</dbReference>
<dbReference type="GO" id="GO:0005794">
    <property type="term" value="C:Golgi apparatus"/>
    <property type="evidence" value="ECO:0007669"/>
    <property type="project" value="TreeGrafter"/>
</dbReference>
<evidence type="ECO:0000256" key="2">
    <source>
        <dbReference type="ARBA" id="ARBA00022737"/>
    </source>
</evidence>
<evidence type="ECO:0000256" key="3">
    <source>
        <dbReference type="ARBA" id="ARBA00070811"/>
    </source>
</evidence>
<dbReference type="InterPro" id="IPR046837">
    <property type="entry name" value="Laa1/Sip1/HEATR5-like_HEAT"/>
</dbReference>
<protein>
    <recommendedName>
        <fullName evidence="3">HEAT repeat-containing protein 5A</fullName>
    </recommendedName>
</protein>